<dbReference type="InterPro" id="IPR036942">
    <property type="entry name" value="Beta-barrel_TonB_sf"/>
</dbReference>
<dbReference type="STRING" id="883156.HMPREF9282_00171"/>
<keyword evidence="2" id="KW-0472">Membrane</keyword>
<comment type="caution">
    <text evidence="4">The sequence shown here is derived from an EMBL/GenBank/DDBJ whole genome shotgun (WGS) entry which is preliminary data.</text>
</comment>
<organism evidence="4 5">
    <name type="scientific">Veillonella seminalis ACS-216-V-Col6b</name>
    <dbReference type="NCBI Taxonomy" id="883156"/>
    <lineage>
        <taxon>Bacteria</taxon>
        <taxon>Bacillati</taxon>
        <taxon>Bacillota</taxon>
        <taxon>Negativicutes</taxon>
        <taxon>Veillonellales</taxon>
        <taxon>Veillonellaceae</taxon>
        <taxon>Veillonella</taxon>
    </lineage>
</organism>
<comment type="subcellular location">
    <subcellularLocation>
        <location evidence="1">Cell outer membrane</location>
    </subcellularLocation>
</comment>
<evidence type="ECO:0000256" key="2">
    <source>
        <dbReference type="ARBA" id="ARBA00023136"/>
    </source>
</evidence>
<evidence type="ECO:0000256" key="1">
    <source>
        <dbReference type="ARBA" id="ARBA00004442"/>
    </source>
</evidence>
<evidence type="ECO:0000313" key="5">
    <source>
        <dbReference type="Proteomes" id="UP000009891"/>
    </source>
</evidence>
<dbReference type="SUPFAM" id="SSF56935">
    <property type="entry name" value="Porins"/>
    <property type="match status" value="1"/>
</dbReference>
<dbReference type="HOGENOM" id="CLU_2653470_0_0_9"/>
<accession>K9D571</accession>
<evidence type="ECO:0000256" key="3">
    <source>
        <dbReference type="ARBA" id="ARBA00023237"/>
    </source>
</evidence>
<dbReference type="GO" id="GO:0009279">
    <property type="term" value="C:cell outer membrane"/>
    <property type="evidence" value="ECO:0007669"/>
    <property type="project" value="UniProtKB-SubCell"/>
</dbReference>
<gene>
    <name evidence="4" type="ORF">HMPREF9282_00171</name>
</gene>
<reference evidence="4 5" key="1">
    <citation type="submission" date="2012-09" db="EMBL/GenBank/DDBJ databases">
        <title>The Genome Sequence of Veillonella ratti ACS-216-V-COL6B.</title>
        <authorList>
            <consortium name="The Broad Institute Genome Sequencing Platform"/>
            <person name="Earl A."/>
            <person name="Ward D."/>
            <person name="Feldgarden M."/>
            <person name="Gevers D."/>
            <person name="Saerens B."/>
            <person name="Vaneechoutte M."/>
            <person name="Walker B."/>
            <person name="Young S.K."/>
            <person name="Zeng Q."/>
            <person name="Gargeya S."/>
            <person name="Fitzgerald M."/>
            <person name="Haas B."/>
            <person name="Abouelleil A."/>
            <person name="Alvarado L."/>
            <person name="Arachchi H.M."/>
            <person name="Berlin A."/>
            <person name="Chapman S.B."/>
            <person name="Goldberg J."/>
            <person name="Griggs A."/>
            <person name="Gujja S."/>
            <person name="Hansen M."/>
            <person name="Howarth C."/>
            <person name="Imamovic A."/>
            <person name="Larimer J."/>
            <person name="McCowen C."/>
            <person name="Montmayeur A."/>
            <person name="Murphy C."/>
            <person name="Neiman D."/>
            <person name="Pearson M."/>
            <person name="Priest M."/>
            <person name="Roberts A."/>
            <person name="Saif S."/>
            <person name="Shea T."/>
            <person name="Sisk P."/>
            <person name="Sykes S."/>
            <person name="Wortman J."/>
            <person name="Nusbaum C."/>
            <person name="Birren B."/>
        </authorList>
    </citation>
    <scope>NUCLEOTIDE SEQUENCE [LARGE SCALE GENOMIC DNA]</scope>
    <source>
        <strain evidence="4 5">ACS-216-V-Col6b</strain>
    </source>
</reference>
<keyword evidence="3" id="KW-0998">Cell outer membrane</keyword>
<dbReference type="PATRIC" id="fig|883156.3.peg.173"/>
<dbReference type="EMBL" id="AHAF01000001">
    <property type="protein sequence ID" value="EKU79363.1"/>
    <property type="molecule type" value="Genomic_DNA"/>
</dbReference>
<name>K9D571_9FIRM</name>
<dbReference type="AlphaFoldDB" id="K9D571"/>
<sequence>MNGCVKVSVGSYGDSFTEDYYFNSKYYSFNTLNVSAMKRINKDLSVFAAVENILNKEIDDLYMFGRVWCIGAEMKF</sequence>
<evidence type="ECO:0008006" key="6">
    <source>
        <dbReference type="Google" id="ProtNLM"/>
    </source>
</evidence>
<dbReference type="Gene3D" id="2.40.170.20">
    <property type="entry name" value="TonB-dependent receptor, beta-barrel domain"/>
    <property type="match status" value="1"/>
</dbReference>
<protein>
    <recommendedName>
        <fullName evidence="6">TonB-dependent receptor-like beta-barrel domain-containing protein</fullName>
    </recommendedName>
</protein>
<proteinExistence type="predicted"/>
<evidence type="ECO:0000313" key="4">
    <source>
        <dbReference type="EMBL" id="EKU79363.1"/>
    </source>
</evidence>
<keyword evidence="5" id="KW-1185">Reference proteome</keyword>
<dbReference type="Proteomes" id="UP000009891">
    <property type="component" value="Unassembled WGS sequence"/>
</dbReference>